<dbReference type="AlphaFoldDB" id="Q7VQG1"/>
<dbReference type="OrthoDB" id="9804720at2"/>
<dbReference type="PANTHER" id="PTHR11564">
    <property type="entry name" value="SIGNAL RECOGNITION PARTICLE 54K PROTEIN SRP54"/>
    <property type="match status" value="1"/>
</dbReference>
<dbReference type="GO" id="GO:0048500">
    <property type="term" value="C:signal recognition particle"/>
    <property type="evidence" value="ECO:0007669"/>
    <property type="project" value="InterPro"/>
</dbReference>
<keyword evidence="14" id="KW-1185">Reference proteome</keyword>
<dbReference type="GO" id="GO:0003924">
    <property type="term" value="F:GTPase activity"/>
    <property type="evidence" value="ECO:0007669"/>
    <property type="project" value="InterPro"/>
</dbReference>
<dbReference type="InterPro" id="IPR022941">
    <property type="entry name" value="SRP54"/>
</dbReference>
<sequence length="457" mass="51186">MFTSLSKKMSQSIRNIMYSKRVTKYDVSKYLDIVQRSLLESDVALSVVQSFVELVKDNIIKINIDSCCISGPEFIKILRHALIKAMKCEVNGQDLNLNDRSLTKLLIVGAQGSGKTTTTGKLARFLKVRKNKKVLVVSTDVYRSAAINQLKVFASSEKIDCFEDYTSNIGPVQIVQKAIDYAKLNFYNVIVVDTAGCLKTDCNAFLELVDIYKVINPEEVLFVVDSMIGQGSIDIINMFDKNLSLTGIVVTKLDGNACGGIALSAKFLTGKPIKFIGTGESIDTLEVFYPDRIVNRIFGMGDILTLMEDIECQNKFNEKKKYVNYNNNSVNDFNLIDFLEYIKQIQKLGGLNSILSKLPSVGLELSSVQSSLKNYDFVKMESIINSMTIKERVNPDIINESRIKRIAVGSGVNISDVVNLIDKFYTIRNIIKKINKNGIFKIMNMFTGKMKFGNLIK</sequence>
<dbReference type="Proteomes" id="UP000002192">
    <property type="component" value="Chromosome"/>
</dbReference>
<evidence type="ECO:0000259" key="12">
    <source>
        <dbReference type="PROSITE" id="PS00300"/>
    </source>
</evidence>
<dbReference type="GO" id="GO:0006614">
    <property type="term" value="P:SRP-dependent cotranslational protein targeting to membrane"/>
    <property type="evidence" value="ECO:0007669"/>
    <property type="project" value="InterPro"/>
</dbReference>
<dbReference type="InterPro" id="IPR042101">
    <property type="entry name" value="SRP54_N_sf"/>
</dbReference>
<feature type="domain" description="SRP54-type proteins GTP-binding" evidence="12">
    <location>
        <begin position="272"/>
        <end position="285"/>
    </location>
</feature>
<dbReference type="InterPro" id="IPR003593">
    <property type="entry name" value="AAA+_ATPase"/>
</dbReference>
<evidence type="ECO:0000256" key="2">
    <source>
        <dbReference type="ARBA" id="ARBA00005450"/>
    </source>
</evidence>
<evidence type="ECO:0000256" key="3">
    <source>
        <dbReference type="ARBA" id="ARBA00022490"/>
    </source>
</evidence>
<keyword evidence="9" id="KW-0687">Ribonucleoprotein</keyword>
<dbReference type="SUPFAM" id="SSF52540">
    <property type="entry name" value="P-loop containing nucleoside triphosphate hydrolases"/>
    <property type="match status" value="1"/>
</dbReference>
<dbReference type="Gene3D" id="3.40.50.300">
    <property type="entry name" value="P-loop containing nucleotide triphosphate hydrolases"/>
    <property type="match status" value="1"/>
</dbReference>
<keyword evidence="8" id="KW-0733">Signal recognition particle</keyword>
<dbReference type="InterPro" id="IPR036225">
    <property type="entry name" value="SRP/SRP_N"/>
</dbReference>
<dbReference type="GO" id="GO:0008312">
    <property type="term" value="F:7S RNA binding"/>
    <property type="evidence" value="ECO:0007669"/>
    <property type="project" value="InterPro"/>
</dbReference>
<keyword evidence="6" id="KW-0694">RNA-binding</keyword>
<dbReference type="InterPro" id="IPR027417">
    <property type="entry name" value="P-loop_NTPase"/>
</dbReference>
<comment type="catalytic activity">
    <reaction evidence="11">
        <text>GTP + H2O = GDP + phosphate + H(+)</text>
        <dbReference type="Rhea" id="RHEA:19669"/>
        <dbReference type="ChEBI" id="CHEBI:15377"/>
        <dbReference type="ChEBI" id="CHEBI:15378"/>
        <dbReference type="ChEBI" id="CHEBI:37565"/>
        <dbReference type="ChEBI" id="CHEBI:43474"/>
        <dbReference type="ChEBI" id="CHEBI:58189"/>
        <dbReference type="EC" id="3.6.5.4"/>
    </reaction>
</comment>
<gene>
    <name evidence="13" type="primary">ffh</name>
    <name evidence="13" type="ordered locus">Bfl172</name>
</gene>
<dbReference type="SMART" id="SM00382">
    <property type="entry name" value="AAA"/>
    <property type="match status" value="1"/>
</dbReference>
<dbReference type="PROSITE" id="PS00300">
    <property type="entry name" value="SRP54"/>
    <property type="match status" value="1"/>
</dbReference>
<dbReference type="Pfam" id="PF02881">
    <property type="entry name" value="SRP54_N"/>
    <property type="match status" value="1"/>
</dbReference>
<evidence type="ECO:0000256" key="6">
    <source>
        <dbReference type="ARBA" id="ARBA00022884"/>
    </source>
</evidence>
<evidence type="ECO:0000256" key="4">
    <source>
        <dbReference type="ARBA" id="ARBA00022741"/>
    </source>
</evidence>
<keyword evidence="7" id="KW-0342">GTP-binding</keyword>
<dbReference type="eggNOG" id="COG0541">
    <property type="taxonomic scope" value="Bacteria"/>
</dbReference>
<dbReference type="InterPro" id="IPR013822">
    <property type="entry name" value="Signal_recog_particl_SRP54_hlx"/>
</dbReference>
<dbReference type="Gene3D" id="1.20.120.140">
    <property type="entry name" value="Signal recognition particle SRP54, nucleotide-binding domain"/>
    <property type="match status" value="1"/>
</dbReference>
<evidence type="ECO:0000256" key="1">
    <source>
        <dbReference type="ARBA" id="ARBA00004496"/>
    </source>
</evidence>
<evidence type="ECO:0000256" key="5">
    <source>
        <dbReference type="ARBA" id="ARBA00022801"/>
    </source>
</evidence>
<reference evidence="13 14" key="1">
    <citation type="journal article" date="2003" name="Proc. Natl. Acad. Sci. U.S.A.">
        <title>The genome sequence of Blochmannia floridanus: comparative analysis of reduced genomes.</title>
        <authorList>
            <person name="Gil R."/>
            <person name="Silva F.J."/>
            <person name="Zientz E."/>
            <person name="Delmotte F."/>
            <person name="Gonzalez-Candelas F."/>
            <person name="Latorre A."/>
            <person name="Rausell C."/>
            <person name="Kramerbeek J."/>
            <person name="Gadau J."/>
            <person name="Hoelldobler B."/>
            <person name="van Ham R.C.H.J."/>
            <person name="Gross R."/>
            <person name="Moya A."/>
        </authorList>
    </citation>
    <scope>NUCLEOTIDE SEQUENCE [LARGE SCALE GENOMIC DNA]</scope>
</reference>
<dbReference type="Pfam" id="PF00448">
    <property type="entry name" value="SRP54"/>
    <property type="match status" value="1"/>
</dbReference>
<evidence type="ECO:0000256" key="8">
    <source>
        <dbReference type="ARBA" id="ARBA00023135"/>
    </source>
</evidence>
<dbReference type="Gene3D" id="1.10.260.30">
    <property type="entry name" value="Signal recognition particle, SRP54 subunit, M-domain"/>
    <property type="match status" value="1"/>
</dbReference>
<evidence type="ECO:0000313" key="13">
    <source>
        <dbReference type="EMBL" id="CAD83691.1"/>
    </source>
</evidence>
<organism evidence="13 14">
    <name type="scientific">Blochmanniella floridana</name>
    <dbReference type="NCBI Taxonomy" id="203907"/>
    <lineage>
        <taxon>Bacteria</taxon>
        <taxon>Pseudomonadati</taxon>
        <taxon>Pseudomonadota</taxon>
        <taxon>Gammaproteobacteria</taxon>
        <taxon>Enterobacterales</taxon>
        <taxon>Enterobacteriaceae</taxon>
        <taxon>ant endosymbionts</taxon>
        <taxon>Candidatus Blochmanniella</taxon>
    </lineage>
</organism>
<evidence type="ECO:0000256" key="11">
    <source>
        <dbReference type="ARBA" id="ARBA00048027"/>
    </source>
</evidence>
<dbReference type="SUPFAM" id="SSF47364">
    <property type="entry name" value="Domain of the SRP/SRP receptor G-proteins"/>
    <property type="match status" value="1"/>
</dbReference>
<dbReference type="Pfam" id="PF02978">
    <property type="entry name" value="SRP_SPB"/>
    <property type="match status" value="1"/>
</dbReference>
<keyword evidence="5" id="KW-0378">Hydrolase</keyword>
<keyword evidence="4" id="KW-0547">Nucleotide-binding</keyword>
<dbReference type="EC" id="3.6.5.4" evidence="10"/>
<evidence type="ECO:0000256" key="9">
    <source>
        <dbReference type="ARBA" id="ARBA00023274"/>
    </source>
</evidence>
<dbReference type="InterPro" id="IPR000897">
    <property type="entry name" value="SRP54_GTPase_dom"/>
</dbReference>
<dbReference type="SMART" id="SM00962">
    <property type="entry name" value="SRP54"/>
    <property type="match status" value="1"/>
</dbReference>
<dbReference type="InterPro" id="IPR004125">
    <property type="entry name" value="Signal_recog_particle_SRP54_M"/>
</dbReference>
<dbReference type="GO" id="GO:0005525">
    <property type="term" value="F:GTP binding"/>
    <property type="evidence" value="ECO:0007669"/>
    <property type="project" value="UniProtKB-KW"/>
</dbReference>
<dbReference type="InterPro" id="IPR036891">
    <property type="entry name" value="Signal_recog_part_SRP54_M_sf"/>
</dbReference>
<dbReference type="PANTHER" id="PTHR11564:SF5">
    <property type="entry name" value="SIGNAL RECOGNITION PARTICLE SUBUNIT SRP54"/>
    <property type="match status" value="1"/>
</dbReference>
<dbReference type="STRING" id="203907.Bfl172"/>
<name>Q7VQG1_BLOFL</name>
<comment type="similarity">
    <text evidence="2">Belongs to the GTP-binding SRP family. SRP54 subfamily.</text>
</comment>
<evidence type="ECO:0000256" key="7">
    <source>
        <dbReference type="ARBA" id="ARBA00023134"/>
    </source>
</evidence>
<proteinExistence type="inferred from homology"/>
<dbReference type="HOGENOM" id="CLU_009301_6_0_6"/>
<dbReference type="SMART" id="SM00963">
    <property type="entry name" value="SRP54_N"/>
    <property type="match status" value="1"/>
</dbReference>
<keyword evidence="3" id="KW-0963">Cytoplasm</keyword>
<evidence type="ECO:0000313" key="14">
    <source>
        <dbReference type="Proteomes" id="UP000002192"/>
    </source>
</evidence>
<comment type="subcellular location">
    <subcellularLocation>
        <location evidence="1">Cytoplasm</location>
    </subcellularLocation>
</comment>
<accession>Q7VQG1</accession>
<evidence type="ECO:0000256" key="10">
    <source>
        <dbReference type="ARBA" id="ARBA00035672"/>
    </source>
</evidence>
<dbReference type="EMBL" id="BX248583">
    <property type="protein sequence ID" value="CAD83691.1"/>
    <property type="molecule type" value="Genomic_DNA"/>
</dbReference>
<protein>
    <recommendedName>
        <fullName evidence="10">signal-recognition-particle GTPase</fullName>
        <ecNumber evidence="10">3.6.5.4</ecNumber>
    </recommendedName>
</protein>
<dbReference type="KEGG" id="bfl:Bfl172"/>
<dbReference type="SUPFAM" id="SSF47446">
    <property type="entry name" value="Signal peptide-binding domain"/>
    <property type="match status" value="1"/>
</dbReference>